<evidence type="ECO:0000313" key="3">
    <source>
        <dbReference type="Proteomes" id="UP000479190"/>
    </source>
</evidence>
<dbReference type="EMBL" id="CADCXV010000072">
    <property type="protein sequence ID" value="CAB0028096.1"/>
    <property type="molecule type" value="Genomic_DNA"/>
</dbReference>
<proteinExistence type="predicted"/>
<feature type="region of interest" description="Disordered" evidence="1">
    <location>
        <begin position="943"/>
        <end position="963"/>
    </location>
</feature>
<organism evidence="2 3">
    <name type="scientific">Trichogramma brassicae</name>
    <dbReference type="NCBI Taxonomy" id="86971"/>
    <lineage>
        <taxon>Eukaryota</taxon>
        <taxon>Metazoa</taxon>
        <taxon>Ecdysozoa</taxon>
        <taxon>Arthropoda</taxon>
        <taxon>Hexapoda</taxon>
        <taxon>Insecta</taxon>
        <taxon>Pterygota</taxon>
        <taxon>Neoptera</taxon>
        <taxon>Endopterygota</taxon>
        <taxon>Hymenoptera</taxon>
        <taxon>Apocrita</taxon>
        <taxon>Proctotrupomorpha</taxon>
        <taxon>Chalcidoidea</taxon>
        <taxon>Trichogrammatidae</taxon>
        <taxon>Trichogramma</taxon>
    </lineage>
</organism>
<feature type="compositionally biased region" description="Polar residues" evidence="1">
    <location>
        <begin position="819"/>
        <end position="830"/>
    </location>
</feature>
<feature type="compositionally biased region" description="Low complexity" evidence="1">
    <location>
        <begin position="943"/>
        <end position="952"/>
    </location>
</feature>
<dbReference type="Proteomes" id="UP000479190">
    <property type="component" value="Unassembled WGS sequence"/>
</dbReference>
<protein>
    <submittedName>
        <fullName evidence="2">Uncharacterized protein</fullName>
    </submittedName>
</protein>
<name>A0A6H5HSA7_9HYME</name>
<feature type="region of interest" description="Disordered" evidence="1">
    <location>
        <begin position="297"/>
        <end position="327"/>
    </location>
</feature>
<sequence length="990" mass="112840">MRGWGASLCKRVGLFKPTVHHISQNQLCLHIPCILISTWPYNNYETTIYTSKLPDIYEFEIFCTISDRFQSACMRSRSESMNRQLVSFERPTSRCCPGTSTHAWKKMRATQKSLVQSRDTRASTIFYARARQRRSPVHFVADGNRGFPGIEDAARERLNIRRRSRAKSEEFKDLRAPGKALAARRYTRARSAQRIRYIGKKEIYSSRSEARLKALSVDVNVKSPWRGVHPSSVESMRCSSSSGGPPFKCLIDCDNYDFFARAKITRSSESKTRLAFDAAIYKMLCYRRSKQISHETRPLAKDSCVKTKNKQKKENNTHLQEPHVNASSLSRAAGLTELELPRSAVVVSHQASAVAAPSGIRLKTSLQTYSSPLPRARERDEHLRVAHVCVSVMCITCTQSAQRTTLYTHAYVRETLPVAALYSIEHACALYVCVMCIGDSRSVRRVVQRLAIARTQLYIRIERGLFSRKKHTMKCYAQRNFDNILTLTMEHRCEKDDEAANLSLVRAFIELPRAVARLQTTLPICCVARVRVHDDPSCPPVPVCLPKYVVRTAHSVHEATIRRQELQEKRIGKCQRAAGAIAFMRGSIDPVERRQRADTRRHDNHSTPAELRDERQRQGKRDQRREAAATQQQRLDRLDECQGKGNGRRGQRQGIGHHFGGRRQVQQLPNRLRRRGDVLRLGTLQAQVAPEACHQANVPRRFLPYLGAARDVLHVLRVGHHDDREALSNPVQDDGPDHVGHGDRTDRFVAAADVLRRPGPQTKVDRLGHDPLRRELVHVLDAALHLRRPADQAERAAVQRWHSQWRGQRYQCHEPGPRQSLQVRRQQHAQWQRPPHSAHSRPLHVPAEISREPVPLGSPLGESDLGSRRNTRHGSGYHTQRRFHSQDEAQRKIRRGLDRLDGPGVRRWHGHTHVRRLPMNDFTGLVTPQQGSRTANAYRAITRSRPSPCPSSRPRRATVRSNATTFTSTSYSSRSLFSYTRQASSIDSVF</sequence>
<evidence type="ECO:0000313" key="2">
    <source>
        <dbReference type="EMBL" id="CAB0028096.1"/>
    </source>
</evidence>
<feature type="region of interest" description="Disordered" evidence="1">
    <location>
        <begin position="585"/>
        <end position="670"/>
    </location>
</feature>
<accession>A0A6H5HSA7</accession>
<feature type="compositionally biased region" description="Basic and acidic residues" evidence="1">
    <location>
        <begin position="590"/>
        <end position="627"/>
    </location>
</feature>
<feature type="region of interest" description="Disordered" evidence="1">
    <location>
        <begin position="810"/>
        <end position="889"/>
    </location>
</feature>
<reference evidence="2 3" key="1">
    <citation type="submission" date="2020-02" db="EMBL/GenBank/DDBJ databases">
        <authorList>
            <person name="Ferguson B K."/>
        </authorList>
    </citation>
    <scope>NUCLEOTIDE SEQUENCE [LARGE SCALE GENOMIC DNA]</scope>
</reference>
<dbReference type="AlphaFoldDB" id="A0A6H5HSA7"/>
<gene>
    <name evidence="2" type="ORF">TBRA_LOCUS325</name>
</gene>
<keyword evidence="3" id="KW-1185">Reference proteome</keyword>
<evidence type="ECO:0000256" key="1">
    <source>
        <dbReference type="SAM" id="MobiDB-lite"/>
    </source>
</evidence>
<dbReference type="OrthoDB" id="5062115at2759"/>